<accession>A0A2I9CWC1</accession>
<dbReference type="GO" id="GO:0016747">
    <property type="term" value="F:acyltransferase activity, transferring groups other than amino-acyl groups"/>
    <property type="evidence" value="ECO:0007669"/>
    <property type="project" value="InterPro"/>
</dbReference>
<sequence>MNGPTGGEVREDRDMRVPPEAPSLETLARMRADLYARLGEGYVSLPTEVRARLGIEQVNFGAGVLELVRSLPHPAFNLVRGFGTADPATEADLDALLAAVERARPSAWGLPLDPRTRPADLGARLEARGLREVFREVALYAPASVARQALETPTRPLPEVVQAGPNQAGEVASFISQHFGMPPEMTELVHFGLSRMGWLGYLVPGGDGPTSAGLLMVGGPAALLNSSVTRPDRRGQGGQTALILRRLRDGLARGCEHFFVDVEAGPDNASRRNLERLGFRPVFEVPVYTGVEPDA</sequence>
<dbReference type="PROSITE" id="PS51186">
    <property type="entry name" value="GNAT"/>
    <property type="match status" value="1"/>
</dbReference>
<evidence type="ECO:0000313" key="3">
    <source>
        <dbReference type="Proteomes" id="UP000236569"/>
    </source>
</evidence>
<dbReference type="Proteomes" id="UP000236569">
    <property type="component" value="Unassembled WGS sequence"/>
</dbReference>
<comment type="caution">
    <text evidence="2">The sequence shown here is derived from an EMBL/GenBank/DDBJ whole genome shotgun (WGS) entry which is preliminary data.</text>
</comment>
<organism evidence="2 3">
    <name type="scientific">Deinococcus aerius</name>
    <dbReference type="NCBI Taxonomy" id="200253"/>
    <lineage>
        <taxon>Bacteria</taxon>
        <taxon>Thermotogati</taxon>
        <taxon>Deinococcota</taxon>
        <taxon>Deinococci</taxon>
        <taxon>Deinococcales</taxon>
        <taxon>Deinococcaceae</taxon>
        <taxon>Deinococcus</taxon>
    </lineage>
</organism>
<gene>
    <name evidence="2" type="ORF">DAERI_080085</name>
</gene>
<reference evidence="3" key="1">
    <citation type="submission" date="2018-01" db="EMBL/GenBank/DDBJ databases">
        <title>Draft Genome Sequence of the Radioresistant Bacterium Deinococcus aerius TR0125, Isolated from the Higher Atmosphere above Japan.</title>
        <authorList>
            <person name="Satoh K."/>
            <person name="Arai H."/>
            <person name="Sanzen T."/>
            <person name="Kawaguchi Y."/>
            <person name="Hayashi H."/>
            <person name="Yokobori S."/>
            <person name="Yamagishi A."/>
            <person name="Oono Y."/>
            <person name="Narumi I."/>
        </authorList>
    </citation>
    <scope>NUCLEOTIDE SEQUENCE [LARGE SCALE GENOMIC DNA]</scope>
    <source>
        <strain evidence="3">TR0125</strain>
    </source>
</reference>
<evidence type="ECO:0000259" key="1">
    <source>
        <dbReference type="PROSITE" id="PS51186"/>
    </source>
</evidence>
<dbReference type="RefSeq" id="WP_165794187.1">
    <property type="nucleotide sequence ID" value="NZ_BFAG01000008.1"/>
</dbReference>
<feature type="domain" description="N-acetyltransferase" evidence="1">
    <location>
        <begin position="158"/>
        <end position="295"/>
    </location>
</feature>
<dbReference type="Gene3D" id="3.40.630.30">
    <property type="match status" value="1"/>
</dbReference>
<evidence type="ECO:0000313" key="2">
    <source>
        <dbReference type="EMBL" id="GBF06294.1"/>
    </source>
</evidence>
<protein>
    <recommendedName>
        <fullName evidence="1">N-acetyltransferase domain-containing protein</fullName>
    </recommendedName>
</protein>
<name>A0A2I9CWC1_9DEIO</name>
<dbReference type="EMBL" id="BFAG01000008">
    <property type="protein sequence ID" value="GBF06294.1"/>
    <property type="molecule type" value="Genomic_DNA"/>
</dbReference>
<dbReference type="AlphaFoldDB" id="A0A2I9CWC1"/>
<dbReference type="InterPro" id="IPR000182">
    <property type="entry name" value="GNAT_dom"/>
</dbReference>
<keyword evidence="3" id="KW-1185">Reference proteome</keyword>
<dbReference type="SUPFAM" id="SSF55729">
    <property type="entry name" value="Acyl-CoA N-acyltransferases (Nat)"/>
    <property type="match status" value="1"/>
</dbReference>
<proteinExistence type="predicted"/>
<dbReference type="InterPro" id="IPR016181">
    <property type="entry name" value="Acyl_CoA_acyltransferase"/>
</dbReference>